<name>A0ABY1S458_9GAMM</name>
<dbReference type="RefSeq" id="WP_239041721.1">
    <property type="nucleotide sequence ID" value="NZ_BAAAEY010000019.1"/>
</dbReference>
<reference evidence="1 2" key="1">
    <citation type="submission" date="2017-05" db="EMBL/GenBank/DDBJ databases">
        <authorList>
            <person name="Varghese N."/>
            <person name="Submissions S."/>
        </authorList>
    </citation>
    <scope>NUCLEOTIDE SEQUENCE [LARGE SCALE GENOMIC DNA]</scope>
    <source>
        <strain evidence="1 2">CGMCC 1.7287</strain>
    </source>
</reference>
<protein>
    <submittedName>
        <fullName evidence="1">NAD(P)-dependent dehydrogenase, short-chain alcohol dehydrogenase family</fullName>
    </submittedName>
</protein>
<evidence type="ECO:0000313" key="2">
    <source>
        <dbReference type="Proteomes" id="UP001159257"/>
    </source>
</evidence>
<organism evidence="1 2">
    <name type="scientific">Marinobacterium sediminicola</name>
    <dbReference type="NCBI Taxonomy" id="518898"/>
    <lineage>
        <taxon>Bacteria</taxon>
        <taxon>Pseudomonadati</taxon>
        <taxon>Pseudomonadota</taxon>
        <taxon>Gammaproteobacteria</taxon>
        <taxon>Oceanospirillales</taxon>
        <taxon>Oceanospirillaceae</taxon>
        <taxon>Marinobacterium</taxon>
    </lineage>
</organism>
<dbReference type="InterPro" id="IPR002347">
    <property type="entry name" value="SDR_fam"/>
</dbReference>
<proteinExistence type="predicted"/>
<dbReference type="Gene3D" id="3.40.50.720">
    <property type="entry name" value="NAD(P)-binding Rossmann-like Domain"/>
    <property type="match status" value="1"/>
</dbReference>
<dbReference type="Proteomes" id="UP001159257">
    <property type="component" value="Unassembled WGS sequence"/>
</dbReference>
<evidence type="ECO:0000313" key="1">
    <source>
        <dbReference type="EMBL" id="SMR78419.1"/>
    </source>
</evidence>
<gene>
    <name evidence="1" type="ORF">SAMN04487964_12239</name>
</gene>
<dbReference type="PANTHER" id="PTHR44147:SF2">
    <property type="entry name" value="DEHYDROGENASE_REDUCTASE SDR FAMILY MEMBER 1"/>
    <property type="match status" value="1"/>
</dbReference>
<comment type="caution">
    <text evidence="1">The sequence shown here is derived from an EMBL/GenBank/DDBJ whole genome shotgun (WGS) entry which is preliminary data.</text>
</comment>
<dbReference type="InterPro" id="IPR036291">
    <property type="entry name" value="NAD(P)-bd_dom_sf"/>
</dbReference>
<dbReference type="PANTHER" id="PTHR44147">
    <property type="entry name" value="DEHYDROGENASE/REDUCTASE SDR FAMILY MEMBER 1"/>
    <property type="match status" value="1"/>
</dbReference>
<accession>A0ABY1S458</accession>
<dbReference type="EMBL" id="FXWV01000022">
    <property type="protein sequence ID" value="SMR78419.1"/>
    <property type="molecule type" value="Genomic_DNA"/>
</dbReference>
<dbReference type="SUPFAM" id="SSF51735">
    <property type="entry name" value="NAD(P)-binding Rossmann-fold domains"/>
    <property type="match status" value="1"/>
</dbReference>
<dbReference type="Pfam" id="PF00106">
    <property type="entry name" value="adh_short"/>
    <property type="match status" value="1"/>
</dbReference>
<keyword evidence="2" id="KW-1185">Reference proteome</keyword>
<dbReference type="PRINTS" id="PR00081">
    <property type="entry name" value="GDHRDH"/>
</dbReference>
<sequence length="292" mass="30678">MTDTTRGVAVVTGASRGVGKGIAIALGSAGMTVYVTGRSATESRASLKGQVLPGTVRETAEAVTRAGGQGIAVACDHADDQQVKALFDQVEREQGRLDLLVNNAIALHDNLIDPGPFWEKPPELVNLIDVGLRSSYVASYYAAPLLLKSEQALVVFTSSYGGACYMHGPAYGAQKAGGDKMAADMAVDFEGTGVSCVSLWLGPQKTERSAVAAVARPDSYGDIMEIGESPEFNGRVILALLQDPQLEAYSGKTLISAELAQDSGIPDDNGRQPPSFRTLLGAPLAWNPVRII</sequence>